<feature type="domain" description="HTH luxR-type" evidence="4">
    <location>
        <begin position="172"/>
        <end position="237"/>
    </location>
</feature>
<dbReference type="InterPro" id="IPR000792">
    <property type="entry name" value="Tscrpt_reg_LuxR_C"/>
</dbReference>
<dbReference type="InterPro" id="IPR036388">
    <property type="entry name" value="WH-like_DNA-bd_sf"/>
</dbReference>
<organism evidence="5">
    <name type="scientific">hydrothermal vent metagenome</name>
    <dbReference type="NCBI Taxonomy" id="652676"/>
    <lineage>
        <taxon>unclassified sequences</taxon>
        <taxon>metagenomes</taxon>
        <taxon>ecological metagenomes</taxon>
    </lineage>
</organism>
<dbReference type="PROSITE" id="PS50043">
    <property type="entry name" value="HTH_LUXR_2"/>
    <property type="match status" value="1"/>
</dbReference>
<reference evidence="5" key="1">
    <citation type="submission" date="2016-10" db="EMBL/GenBank/DDBJ databases">
        <authorList>
            <person name="de Groot N.N."/>
        </authorList>
    </citation>
    <scope>NUCLEOTIDE SEQUENCE</scope>
</reference>
<evidence type="ECO:0000256" key="1">
    <source>
        <dbReference type="ARBA" id="ARBA00023015"/>
    </source>
</evidence>
<dbReference type="SUPFAM" id="SSF46894">
    <property type="entry name" value="C-terminal effector domain of the bipartite response regulators"/>
    <property type="match status" value="1"/>
</dbReference>
<dbReference type="SMART" id="SM00421">
    <property type="entry name" value="HTH_LUXR"/>
    <property type="match status" value="1"/>
</dbReference>
<keyword evidence="2" id="KW-0238">DNA-binding</keyword>
<dbReference type="SUPFAM" id="SSF75516">
    <property type="entry name" value="Pheromone-binding domain of LuxR-like quorum-sensing transcription factors"/>
    <property type="match status" value="1"/>
</dbReference>
<keyword evidence="1" id="KW-0805">Transcription regulation</keyword>
<dbReference type="Gene3D" id="3.30.450.80">
    <property type="entry name" value="Transcription factor LuxR-like, autoinducer-binding domain"/>
    <property type="match status" value="1"/>
</dbReference>
<dbReference type="GO" id="GO:0003677">
    <property type="term" value="F:DNA binding"/>
    <property type="evidence" value="ECO:0007669"/>
    <property type="project" value="UniProtKB-KW"/>
</dbReference>
<dbReference type="CDD" id="cd06170">
    <property type="entry name" value="LuxR_C_like"/>
    <property type="match status" value="1"/>
</dbReference>
<dbReference type="AlphaFoldDB" id="A0A1W1DXC0"/>
<dbReference type="PANTHER" id="PTHR44688:SF16">
    <property type="entry name" value="DNA-BINDING TRANSCRIPTIONAL ACTIVATOR DEVR_DOSR"/>
    <property type="match status" value="1"/>
</dbReference>
<name>A0A1W1DXC0_9ZZZZ</name>
<dbReference type="EMBL" id="FPHY01000065">
    <property type="protein sequence ID" value="SFV86211.1"/>
    <property type="molecule type" value="Genomic_DNA"/>
</dbReference>
<evidence type="ECO:0000256" key="2">
    <source>
        <dbReference type="ARBA" id="ARBA00023125"/>
    </source>
</evidence>
<dbReference type="Pfam" id="PF03472">
    <property type="entry name" value="Autoind_bind"/>
    <property type="match status" value="1"/>
</dbReference>
<dbReference type="PRINTS" id="PR00038">
    <property type="entry name" value="HTHLUXR"/>
</dbReference>
<dbReference type="PANTHER" id="PTHR44688">
    <property type="entry name" value="DNA-BINDING TRANSCRIPTIONAL ACTIVATOR DEVR_DOSR"/>
    <property type="match status" value="1"/>
</dbReference>
<proteinExistence type="predicted"/>
<evidence type="ECO:0000259" key="4">
    <source>
        <dbReference type="PROSITE" id="PS50043"/>
    </source>
</evidence>
<dbReference type="InterPro" id="IPR005143">
    <property type="entry name" value="TF_LuxR_autoind-bd_dom"/>
</dbReference>
<dbReference type="GO" id="GO:0006355">
    <property type="term" value="P:regulation of DNA-templated transcription"/>
    <property type="evidence" value="ECO:0007669"/>
    <property type="project" value="InterPro"/>
</dbReference>
<dbReference type="Pfam" id="PF00196">
    <property type="entry name" value="GerE"/>
    <property type="match status" value="1"/>
</dbReference>
<dbReference type="InterPro" id="IPR036693">
    <property type="entry name" value="TF_LuxR_autoind-bd_dom_sf"/>
</dbReference>
<protein>
    <submittedName>
        <fullName evidence="5">Transcriptional activator protein LuxR</fullName>
    </submittedName>
</protein>
<accession>A0A1W1DXC0</accession>
<evidence type="ECO:0000313" key="5">
    <source>
        <dbReference type="EMBL" id="SFV86211.1"/>
    </source>
</evidence>
<dbReference type="InterPro" id="IPR016032">
    <property type="entry name" value="Sig_transdc_resp-reg_C-effctor"/>
</dbReference>
<evidence type="ECO:0000256" key="3">
    <source>
        <dbReference type="ARBA" id="ARBA00023163"/>
    </source>
</evidence>
<dbReference type="Gene3D" id="1.10.10.10">
    <property type="entry name" value="Winged helix-like DNA-binding domain superfamily/Winged helix DNA-binding domain"/>
    <property type="match status" value="1"/>
</dbReference>
<gene>
    <name evidence="5" type="ORF">MNB_SUP05-SYMBIONT-4-526</name>
</gene>
<sequence>MTQATSILYDHIAQLDQCINIEQIEQVCQRYLQTTGVESFKYSWQPPTTTQADNIAFWTCSERWMERYNQKGYEKNDPKIRYAENNHLPIFWDVESIKQQLEKQKTSDIDFWQDSINLGVAHGVTIPIRGVAGSKGSLCMALDTQANGETLLPNYEVWTMYLHNHIERIFRIEQLTTPLSKRELEVLKWTAIGENCEQVAQRLFISNNTILFHLRNLRKKLGVINKHQLIARALSLGLVEL</sequence>
<keyword evidence="3" id="KW-0804">Transcription</keyword>